<protein>
    <recommendedName>
        <fullName evidence="1">DUF6965 domain-containing protein</fullName>
    </recommendedName>
</protein>
<dbReference type="Pfam" id="PF22292">
    <property type="entry name" value="DUF6965"/>
    <property type="match status" value="1"/>
</dbReference>
<dbReference type="AlphaFoldDB" id="A0AAE6EXK0"/>
<dbReference type="EMBL" id="CP036547">
    <property type="protein sequence ID" value="QCQ47712.1"/>
    <property type="molecule type" value="Genomic_DNA"/>
</dbReference>
<sequence>MIIIIFVIMEYNYDEVAVQELLQWADTAELPQTLRLDQAAFIFDVRRCVESDAMCVRDHYPDPFYNPAINRLYQIREMMDKKVI</sequence>
<keyword evidence="2" id="KW-0614">Plasmid</keyword>
<gene>
    <name evidence="2" type="ORF">EC80_023235</name>
</gene>
<reference evidence="2 3" key="1">
    <citation type="submission" date="2019-03" db="EMBL/GenBank/DDBJ databases">
        <title>Complete genome assembly of MDR B. fragilis.</title>
        <authorList>
            <person name="Sydenham T.V."/>
            <person name="Hasman H."/>
            <person name="Justesen U.S."/>
        </authorList>
    </citation>
    <scope>NUCLEOTIDE SEQUENCE [LARGE SCALE GENOMIC DNA]</scope>
    <source>
        <strain evidence="2 3">DCMSKEJBY0001B</strain>
        <plasmid evidence="2 3">pBFS01_1</plasmid>
    </source>
</reference>
<accession>A0AAE6EXK0</accession>
<geneLocation type="plasmid" evidence="2 3">
    <name>pBFS01_1</name>
</geneLocation>
<organism evidence="2 3">
    <name type="scientific">Bacteroides fragilis</name>
    <dbReference type="NCBI Taxonomy" id="817"/>
    <lineage>
        <taxon>Bacteria</taxon>
        <taxon>Pseudomonadati</taxon>
        <taxon>Bacteroidota</taxon>
        <taxon>Bacteroidia</taxon>
        <taxon>Bacteroidales</taxon>
        <taxon>Bacteroidaceae</taxon>
        <taxon>Bacteroides</taxon>
    </lineage>
</organism>
<feature type="domain" description="DUF6965" evidence="1">
    <location>
        <begin position="18"/>
        <end position="80"/>
    </location>
</feature>
<evidence type="ECO:0000313" key="2">
    <source>
        <dbReference type="EMBL" id="QCQ47712.1"/>
    </source>
</evidence>
<proteinExistence type="predicted"/>
<evidence type="ECO:0000313" key="3">
    <source>
        <dbReference type="Proteomes" id="UP000036847"/>
    </source>
</evidence>
<dbReference type="Proteomes" id="UP000036847">
    <property type="component" value="Plasmid pBFS01_1"/>
</dbReference>
<name>A0AAE6EXK0_BACFG</name>
<dbReference type="InterPro" id="IPR054238">
    <property type="entry name" value="DUF6965"/>
</dbReference>
<evidence type="ECO:0000259" key="1">
    <source>
        <dbReference type="Pfam" id="PF22292"/>
    </source>
</evidence>